<name>A0AA38PNQ6_9AGAR</name>
<evidence type="ECO:0000313" key="2">
    <source>
        <dbReference type="EMBL" id="KAJ3978973.1"/>
    </source>
</evidence>
<organism evidence="2 3">
    <name type="scientific">Lentinula detonsa</name>
    <dbReference type="NCBI Taxonomy" id="2804962"/>
    <lineage>
        <taxon>Eukaryota</taxon>
        <taxon>Fungi</taxon>
        <taxon>Dikarya</taxon>
        <taxon>Basidiomycota</taxon>
        <taxon>Agaricomycotina</taxon>
        <taxon>Agaricomycetes</taxon>
        <taxon>Agaricomycetidae</taxon>
        <taxon>Agaricales</taxon>
        <taxon>Marasmiineae</taxon>
        <taxon>Omphalotaceae</taxon>
        <taxon>Lentinula</taxon>
    </lineage>
</organism>
<reference evidence="2" key="1">
    <citation type="submission" date="2022-08" db="EMBL/GenBank/DDBJ databases">
        <authorList>
            <consortium name="DOE Joint Genome Institute"/>
            <person name="Min B."/>
            <person name="Riley R."/>
            <person name="Sierra-Patev S."/>
            <person name="Naranjo-Ortiz M."/>
            <person name="Looney B."/>
            <person name="Konkel Z."/>
            <person name="Slot J.C."/>
            <person name="Sakamoto Y."/>
            <person name="Steenwyk J.L."/>
            <person name="Rokas A."/>
            <person name="Carro J."/>
            <person name="Camarero S."/>
            <person name="Ferreira P."/>
            <person name="Molpeceres G."/>
            <person name="Ruiz-Duenas F.J."/>
            <person name="Serrano A."/>
            <person name="Henrissat B."/>
            <person name="Drula E."/>
            <person name="Hughes K.W."/>
            <person name="Mata J.L."/>
            <person name="Ishikawa N.K."/>
            <person name="Vargas-Isla R."/>
            <person name="Ushijima S."/>
            <person name="Smith C.A."/>
            <person name="Ahrendt S."/>
            <person name="Andreopoulos W."/>
            <person name="He G."/>
            <person name="Labutti K."/>
            <person name="Lipzen A."/>
            <person name="Ng V."/>
            <person name="Sandor L."/>
            <person name="Barry K."/>
            <person name="Martinez A.T."/>
            <person name="Xiao Y."/>
            <person name="Gibbons J.G."/>
            <person name="Terashima K."/>
            <person name="Hibbett D.S."/>
            <person name="Grigoriev I.V."/>
        </authorList>
    </citation>
    <scope>NUCLEOTIDE SEQUENCE</scope>
    <source>
        <strain evidence="2">TFB7829</strain>
    </source>
</reference>
<dbReference type="Proteomes" id="UP001163850">
    <property type="component" value="Unassembled WGS sequence"/>
</dbReference>
<accession>A0AA38PNQ6</accession>
<feature type="region of interest" description="Disordered" evidence="1">
    <location>
        <begin position="84"/>
        <end position="109"/>
    </location>
</feature>
<feature type="region of interest" description="Disordered" evidence="1">
    <location>
        <begin position="36"/>
        <end position="69"/>
    </location>
</feature>
<sequence>MERAKAAKGLAKRREPAPNTARPVVSVVVPPQALGSKAKNYKSKSVISDNSDETGVEREVKETPRGTKRKRTIKMIARSVDTPALVDDFNAEDDGDEEEPPSPSQPRSACTRCVLLGKPESCRPQTMRQKTQACE</sequence>
<comment type="caution">
    <text evidence="2">The sequence shown here is derived from an EMBL/GenBank/DDBJ whole genome shotgun (WGS) entry which is preliminary data.</text>
</comment>
<dbReference type="AlphaFoldDB" id="A0AA38PNQ6"/>
<dbReference type="EMBL" id="MU802568">
    <property type="protein sequence ID" value="KAJ3978973.1"/>
    <property type="molecule type" value="Genomic_DNA"/>
</dbReference>
<feature type="region of interest" description="Disordered" evidence="1">
    <location>
        <begin position="1"/>
        <end position="24"/>
    </location>
</feature>
<proteinExistence type="predicted"/>
<feature type="compositionally biased region" description="Basic and acidic residues" evidence="1">
    <location>
        <begin position="55"/>
        <end position="65"/>
    </location>
</feature>
<evidence type="ECO:0000256" key="1">
    <source>
        <dbReference type="SAM" id="MobiDB-lite"/>
    </source>
</evidence>
<feature type="compositionally biased region" description="Acidic residues" evidence="1">
    <location>
        <begin position="89"/>
        <end position="100"/>
    </location>
</feature>
<evidence type="ECO:0000313" key="3">
    <source>
        <dbReference type="Proteomes" id="UP001163850"/>
    </source>
</evidence>
<protein>
    <submittedName>
        <fullName evidence="2">Uncharacterized protein</fullName>
    </submittedName>
</protein>
<gene>
    <name evidence="2" type="ORF">F5890DRAFT_1478908</name>
</gene>